<feature type="chain" id="PRO_5042234724" evidence="1">
    <location>
        <begin position="19"/>
        <end position="96"/>
    </location>
</feature>
<accession>A0AAD6G5T8</accession>
<feature type="signal peptide" evidence="1">
    <location>
        <begin position="1"/>
        <end position="18"/>
    </location>
</feature>
<evidence type="ECO:0000313" key="3">
    <source>
        <dbReference type="Proteomes" id="UP001213681"/>
    </source>
</evidence>
<organism evidence="2 3">
    <name type="scientific">Penicillium daleae</name>
    <dbReference type="NCBI Taxonomy" id="63821"/>
    <lineage>
        <taxon>Eukaryota</taxon>
        <taxon>Fungi</taxon>
        <taxon>Dikarya</taxon>
        <taxon>Ascomycota</taxon>
        <taxon>Pezizomycotina</taxon>
        <taxon>Eurotiomycetes</taxon>
        <taxon>Eurotiomycetidae</taxon>
        <taxon>Eurotiales</taxon>
        <taxon>Aspergillaceae</taxon>
        <taxon>Penicillium</taxon>
    </lineage>
</organism>
<dbReference type="AlphaFoldDB" id="A0AAD6G5T8"/>
<reference evidence="2" key="1">
    <citation type="submission" date="2022-12" db="EMBL/GenBank/DDBJ databases">
        <authorList>
            <person name="Petersen C."/>
        </authorList>
    </citation>
    <scope>NUCLEOTIDE SEQUENCE</scope>
    <source>
        <strain evidence="2">IBT 16125</strain>
    </source>
</reference>
<sequence length="96" mass="10457">MKFTSGLVFSGLLAAASAVPIAKGLEGKLHFRLNSSQLDTNILTLGFVVIVMENTNKVNALADPFYRLLADSGVLLTAARVRMHDLYVSIVFAIRY</sequence>
<dbReference type="RefSeq" id="XP_056769473.1">
    <property type="nucleotide sequence ID" value="XM_056905366.1"/>
</dbReference>
<keyword evidence="1" id="KW-0732">Signal</keyword>
<evidence type="ECO:0000256" key="1">
    <source>
        <dbReference type="SAM" id="SignalP"/>
    </source>
</evidence>
<protein>
    <submittedName>
        <fullName evidence="2">Uncharacterized protein</fullName>
    </submittedName>
</protein>
<keyword evidence="3" id="KW-1185">Reference proteome</keyword>
<proteinExistence type="predicted"/>
<dbReference type="GeneID" id="81595609"/>
<evidence type="ECO:0000313" key="2">
    <source>
        <dbReference type="EMBL" id="KAJ5460431.1"/>
    </source>
</evidence>
<gene>
    <name evidence="2" type="ORF">N7458_001983</name>
</gene>
<dbReference type="EMBL" id="JAPVEA010000002">
    <property type="protein sequence ID" value="KAJ5460431.1"/>
    <property type="molecule type" value="Genomic_DNA"/>
</dbReference>
<comment type="caution">
    <text evidence="2">The sequence shown here is derived from an EMBL/GenBank/DDBJ whole genome shotgun (WGS) entry which is preliminary data.</text>
</comment>
<dbReference type="Proteomes" id="UP001213681">
    <property type="component" value="Unassembled WGS sequence"/>
</dbReference>
<name>A0AAD6G5T8_9EURO</name>
<reference evidence="2" key="2">
    <citation type="journal article" date="2023" name="IMA Fungus">
        <title>Comparative genomic study of the Penicillium genus elucidates a diverse pangenome and 15 lateral gene transfer events.</title>
        <authorList>
            <person name="Petersen C."/>
            <person name="Sorensen T."/>
            <person name="Nielsen M.R."/>
            <person name="Sondergaard T.E."/>
            <person name="Sorensen J.L."/>
            <person name="Fitzpatrick D.A."/>
            <person name="Frisvad J.C."/>
            <person name="Nielsen K.L."/>
        </authorList>
    </citation>
    <scope>NUCLEOTIDE SEQUENCE</scope>
    <source>
        <strain evidence="2">IBT 16125</strain>
    </source>
</reference>